<keyword evidence="2" id="KW-1133">Transmembrane helix</keyword>
<keyword evidence="2" id="KW-0812">Transmembrane</keyword>
<feature type="compositionally biased region" description="Low complexity" evidence="1">
    <location>
        <begin position="607"/>
        <end position="617"/>
    </location>
</feature>
<feature type="compositionally biased region" description="Polar residues" evidence="1">
    <location>
        <begin position="534"/>
        <end position="548"/>
    </location>
</feature>
<name>A0AA39XRK8_9PEZI</name>
<evidence type="ECO:0000313" key="4">
    <source>
        <dbReference type="Proteomes" id="UP001174936"/>
    </source>
</evidence>
<dbReference type="EMBL" id="JAULSV010000007">
    <property type="protein sequence ID" value="KAK0638924.1"/>
    <property type="molecule type" value="Genomic_DNA"/>
</dbReference>
<feature type="compositionally biased region" description="Pro residues" evidence="1">
    <location>
        <begin position="644"/>
        <end position="656"/>
    </location>
</feature>
<dbReference type="AlphaFoldDB" id="A0AA39XRK8"/>
<dbReference type="Proteomes" id="UP001174936">
    <property type="component" value="Unassembled WGS sequence"/>
</dbReference>
<protein>
    <submittedName>
        <fullName evidence="3">Uncharacterized protein</fullName>
    </submittedName>
</protein>
<feature type="region of interest" description="Disordered" evidence="1">
    <location>
        <begin position="631"/>
        <end position="656"/>
    </location>
</feature>
<accession>A0AA39XRK8</accession>
<feature type="transmembrane region" description="Helical" evidence="2">
    <location>
        <begin position="51"/>
        <end position="71"/>
    </location>
</feature>
<feature type="compositionally biased region" description="Low complexity" evidence="1">
    <location>
        <begin position="707"/>
        <end position="717"/>
    </location>
</feature>
<evidence type="ECO:0000256" key="2">
    <source>
        <dbReference type="SAM" id="Phobius"/>
    </source>
</evidence>
<proteinExistence type="predicted"/>
<keyword evidence="2" id="KW-0472">Membrane</keyword>
<evidence type="ECO:0000256" key="1">
    <source>
        <dbReference type="SAM" id="MobiDB-lite"/>
    </source>
</evidence>
<feature type="region of interest" description="Disordered" evidence="1">
    <location>
        <begin position="670"/>
        <end position="726"/>
    </location>
</feature>
<feature type="region of interest" description="Disordered" evidence="1">
    <location>
        <begin position="534"/>
        <end position="617"/>
    </location>
</feature>
<keyword evidence="4" id="KW-1185">Reference proteome</keyword>
<sequence>MPSSGALAGCCAFLVLLGHQMGRRAFAAAAILGAFFLASRVGLNSDLIGDILGTLTLLFLLLSMSTLLNLASRPDSLRRPRDVAWFLLGVFWFVFGVMFAALNVLGSGNLDQLNSVLDIFFNEGSTRQALESEYAQLLDKYARQVSTIDDKRQTLLRLCKEFTDLNRHRNLGQWRPLKPLREYLSVHRDEKWQQPSAFTRLYRLRDLKVVWLQQQIGSIRLALEANEDNINGLAEEIKAVEGRITLSEEILEPQYNSQLSLNKSGRRSFFDGPASRRRGHAAAHPIDSTSYFYPESRFTMNARGFAPRVPKQLRELPLHAAEAAGHVTCAKAMPEYTYTAQPWFTPALPAQHSAAQDEAIIDGPLAGTDNARSPDNGLSLQASALSIGPPSASAEQDCLGGMTPVRRLARQFAARSPRLLLARFGFAASTLVPAPVTKAVPLSLEAPVATLPTASAQASVVPVSPPAPVIPTVIATTAAPATSPKPIAAPPLETPAPMSTSASATVSVVADPAPAQAMDKVKTAPVIILPPVSQPRTSSKVAKTQNADNAAPSLPRTPPKAATQQGTQHAPPKAPSKPRQTGVFIPRKVKKPSNASKPKPNDRAVRNSGPANSSNSPAVFTFGSNAAAPLGNVAKPTDTTVKTVPPPAAAVLPPAPPSPKALPEVVVAPQNSGPAAASPSSMEVTMQQDPAPTPARRTLPLRKSRGAKTASAASAPGADGGSGKTAVLSSGFTGKAVAGPPGQAAAAPVKTANPKPAANLATSYFGASSPTAKGKGKAVAPCVPSTPKVGVTTNQALIRFNWPISIVEFRSLIRTLVGDLGQRLKTEGFTGEEDFEKLQDFQTRINDSLDEHWTEQFIIRAGALTGGEDAGEWIALFFYEEDIGHLVKDKGSPLRNRLPGFGRREVRKMVLDFIHDWLNQRRISFPLGVDVDGYEGVD</sequence>
<comment type="caution">
    <text evidence="3">The sequence shown here is derived from an EMBL/GenBank/DDBJ whole genome shotgun (WGS) entry which is preliminary data.</text>
</comment>
<feature type="transmembrane region" description="Helical" evidence="2">
    <location>
        <begin position="83"/>
        <end position="105"/>
    </location>
</feature>
<gene>
    <name evidence="3" type="ORF">B0T16DRAFT_394746</name>
</gene>
<organism evidence="3 4">
    <name type="scientific">Cercophora newfieldiana</name>
    <dbReference type="NCBI Taxonomy" id="92897"/>
    <lineage>
        <taxon>Eukaryota</taxon>
        <taxon>Fungi</taxon>
        <taxon>Dikarya</taxon>
        <taxon>Ascomycota</taxon>
        <taxon>Pezizomycotina</taxon>
        <taxon>Sordariomycetes</taxon>
        <taxon>Sordariomycetidae</taxon>
        <taxon>Sordariales</taxon>
        <taxon>Lasiosphaeriaceae</taxon>
        <taxon>Cercophora</taxon>
    </lineage>
</organism>
<evidence type="ECO:0000313" key="3">
    <source>
        <dbReference type="EMBL" id="KAK0638924.1"/>
    </source>
</evidence>
<feature type="compositionally biased region" description="Low complexity" evidence="1">
    <location>
        <begin position="633"/>
        <end position="643"/>
    </location>
</feature>
<reference evidence="3" key="1">
    <citation type="submission" date="2023-06" db="EMBL/GenBank/DDBJ databases">
        <title>Genome-scale phylogeny and comparative genomics of the fungal order Sordariales.</title>
        <authorList>
            <consortium name="Lawrence Berkeley National Laboratory"/>
            <person name="Hensen N."/>
            <person name="Bonometti L."/>
            <person name="Westerberg I."/>
            <person name="Brannstrom I.O."/>
            <person name="Guillou S."/>
            <person name="Cros-Aarteil S."/>
            <person name="Calhoun S."/>
            <person name="Haridas S."/>
            <person name="Kuo A."/>
            <person name="Mondo S."/>
            <person name="Pangilinan J."/>
            <person name="Riley R."/>
            <person name="Labutti K."/>
            <person name="Andreopoulos B."/>
            <person name="Lipzen A."/>
            <person name="Chen C."/>
            <person name="Yanf M."/>
            <person name="Daum C."/>
            <person name="Ng V."/>
            <person name="Clum A."/>
            <person name="Steindorff A."/>
            <person name="Ohm R."/>
            <person name="Martin F."/>
            <person name="Silar P."/>
            <person name="Natvig D."/>
            <person name="Lalanne C."/>
            <person name="Gautier V."/>
            <person name="Ament-Velasquez S.L."/>
            <person name="Kruys A."/>
            <person name="Hutchinson M.I."/>
            <person name="Powell A.J."/>
            <person name="Barry K."/>
            <person name="Miller A.N."/>
            <person name="Grigoriev I.V."/>
            <person name="Debuchy R."/>
            <person name="Gladieux P."/>
            <person name="Thoren M.H."/>
            <person name="Johannesson H."/>
        </authorList>
    </citation>
    <scope>NUCLEOTIDE SEQUENCE</scope>
    <source>
        <strain evidence="3">SMH2532-1</strain>
    </source>
</reference>
<feature type="compositionally biased region" description="Polar residues" evidence="1">
    <location>
        <begin position="670"/>
        <end position="690"/>
    </location>
</feature>